<feature type="coiled-coil region" evidence="6">
    <location>
        <begin position="904"/>
        <end position="969"/>
    </location>
</feature>
<proteinExistence type="predicted"/>
<feature type="region of interest" description="Disordered" evidence="7">
    <location>
        <begin position="587"/>
        <end position="759"/>
    </location>
</feature>
<feature type="region of interest" description="Disordered" evidence="7">
    <location>
        <begin position="1036"/>
        <end position="1073"/>
    </location>
</feature>
<dbReference type="Gene3D" id="2.120.10.80">
    <property type="entry name" value="Kelch-type beta propeller"/>
    <property type="match status" value="2"/>
</dbReference>
<feature type="compositionally biased region" description="Low complexity" evidence="7">
    <location>
        <begin position="511"/>
        <end position="522"/>
    </location>
</feature>
<feature type="compositionally biased region" description="Low complexity" evidence="7">
    <location>
        <begin position="529"/>
        <end position="548"/>
    </location>
</feature>
<dbReference type="Pfam" id="PF24681">
    <property type="entry name" value="Kelch_KLHDC2_KLHL20_DRC7"/>
    <property type="match status" value="1"/>
</dbReference>
<comment type="subcellular location">
    <subcellularLocation>
        <location evidence="1">Cytoplasm</location>
    </subcellularLocation>
</comment>
<dbReference type="SUPFAM" id="SSF117281">
    <property type="entry name" value="Kelch motif"/>
    <property type="match status" value="1"/>
</dbReference>
<feature type="coiled-coil region" evidence="6">
    <location>
        <begin position="817"/>
        <end position="876"/>
    </location>
</feature>
<sequence>MAILSKYRKNKKDARNSVMPQGKDSPTSESLRQVSGASATSAVSAASQQSSRGAGAVSPTESPQASPQVVRKTSSQGLNRNPSPYGSIPGQGTPGTIPGTPMGQMPQSPQGQQQQQQHTPQGPGSQTPQGSIQGPQGHQGHQGPQGSPAPGAPAGVRQLSPSHAQFPHQKHPQPAQYPWSQSTISNASPFPRYGHAANPVAARDGEIYVMGGLKGSHVFGDLWVIESDTLVGYLMDTEDGPSPRVGHASLTLGNAYIVFGGDTKIEETDELDDNLYLLNTSTFKWTVTTPVGKRPSGRYGHSISTIGSKVYIFGGQLDDYFFDDLVAYDLTTLRNPDSKWEFIQPNSSSPPPRTNHTIISHQDKLYLFGGTDGKLWYSDTWCYDPQENTWTMLECSGFIPAPCEGHSATIIGDIMYVFGGRSSQGKDIGTLSALKLTTLKWYTFQNLGPGPSPRSGHSMTAFDGHKILVMGGESPDVHSSEGSAETNTVYILDTSRINYPPDSHSMKSPKSQPQLRTPQQQQVPPPQQVPHSQSPVQQPPQQQQQMPQNKLAQRPSNESPRGFGPGAAGMAAAGAAGAGVGAVVGAAAAGARKVSGDVSGRNGPGEAVPAHASPQHVSERDLKTPPFNEEQRAYSATSLTPGVGYERVDVGPSEVSDETDGMSATTFESVENNSFEDVGRSSTPTRGVPSRPSTDTMTPEKRSDTPDVSNIPGAWNDDASNTPKTTDKAVVPEKAIKQEPDADIDQSTPRASQVQQRDLTEQEIHNISQAMERLKASNTWYESELQAAKDAGYIPSSRPPVDVLKFRRVSQRLTQDNEGSLQERDILIAALNELKDELQTVQQNVKHQAEAASVRISEAEKERERVAAENESLRAQLGIGGGVVGGAVAAKGTDRAINGSQAGEQDLHQRVRDLESQLEESKNYRSIFMGSGGDEQSLALMVDELKSNNLDLEKQLRALTDKLVFSEHETSQLKSQMEEMHTRSRDLESTTQEKVDALSTLNIALSAAEARSVEAHRQLEEHRAARTELERKVQELQSHLDMSKADYESSQRQLEEHRSLLEHSNEQSSLTSRALSDNLSKVVTMWSASKSFGGSSGTRSRSIKRNSGSEDGETTIAEDDDYDKGIEAHPQYIALQQQVKDLTQLHVSHKDAADKATDELSQALRDIATLKREVAQNTTTRSSTESELQETLAKLKLAQEELDTHKKSLNDVTTRHAELETKFNDQDATGKSRIAELEAQLEQLEKDHSTKYADLEAEYDKSFQYIKNTETALTKTREELSRYKDLNAKLQTELDEVKLHSKDDDEDTSDRDRVGSPSMSSKYSNRQFELQLRDLRAQIIILQEERDELRANLLEYKKKAINSGHDLQEAQDEIARLTSENESMLQKLQG</sequence>
<dbReference type="GO" id="GO:0005737">
    <property type="term" value="C:cytoplasm"/>
    <property type="evidence" value="ECO:0007669"/>
    <property type="project" value="UniProtKB-SubCell"/>
</dbReference>
<feature type="region of interest" description="Disordered" evidence="7">
    <location>
        <begin position="1"/>
        <end position="183"/>
    </location>
</feature>
<feature type="compositionally biased region" description="Basic and acidic residues" evidence="7">
    <location>
        <begin position="725"/>
        <end position="740"/>
    </location>
</feature>
<evidence type="ECO:0000256" key="5">
    <source>
        <dbReference type="ARBA" id="ARBA00023054"/>
    </source>
</evidence>
<evidence type="ECO:0000256" key="6">
    <source>
        <dbReference type="SAM" id="Coils"/>
    </source>
</evidence>
<dbReference type="SMART" id="SM00612">
    <property type="entry name" value="Kelch"/>
    <property type="match status" value="2"/>
</dbReference>
<evidence type="ECO:0000313" key="8">
    <source>
        <dbReference type="EMBL" id="CDP35511.1"/>
    </source>
</evidence>
<feature type="compositionally biased region" description="Polar residues" evidence="7">
    <location>
        <begin position="745"/>
        <end position="757"/>
    </location>
</feature>
<keyword evidence="4" id="KW-0677">Repeat</keyword>
<feature type="coiled-coil region" evidence="6">
    <location>
        <begin position="1325"/>
        <end position="1387"/>
    </location>
</feature>
<reference evidence="8" key="2">
    <citation type="submission" date="2014-06" db="EMBL/GenBank/DDBJ databases">
        <title>The complete genome of Blastobotrys (Arxula) adeninivorans LS3 - a yeast of biotechnological interest.</title>
        <authorList>
            <person name="Kunze G."/>
            <person name="Gaillardin C."/>
            <person name="Czernicka M."/>
            <person name="Durrens P."/>
            <person name="Martin T."/>
            <person name="Boer E."/>
            <person name="Gabaldon T."/>
            <person name="Cruz J."/>
            <person name="Talla E."/>
            <person name="Marck C."/>
            <person name="Goffeau A."/>
            <person name="Barbe V."/>
            <person name="Baret P."/>
            <person name="Baronian K."/>
            <person name="Beier S."/>
            <person name="Bleykasten C."/>
            <person name="Bode R."/>
            <person name="Casaregola S."/>
            <person name="Despons L."/>
            <person name="Fairhead C."/>
            <person name="Giersberg M."/>
            <person name="Gierski P."/>
            <person name="Hahnel U."/>
            <person name="Hartmann A."/>
            <person name="Jankowska D."/>
            <person name="Jubin C."/>
            <person name="Jung P."/>
            <person name="Lafontaine I."/>
            <person name="Leh-Louis V."/>
            <person name="Lemaire M."/>
            <person name="Marcet-Houben M."/>
            <person name="Mascher M."/>
            <person name="Morel G."/>
            <person name="Richard G.-F."/>
            <person name="Riechen J."/>
            <person name="Sacerdot C."/>
            <person name="Sarkar A."/>
            <person name="Savel G."/>
            <person name="Schacherer J."/>
            <person name="Sherman D."/>
            <person name="Straub M.-L."/>
            <person name="Stein N."/>
            <person name="Thierry A."/>
            <person name="Trautwein-Schult A."/>
            <person name="Westhof E."/>
            <person name="Worch S."/>
            <person name="Dujon B."/>
            <person name="Souciet J.-L."/>
            <person name="Wincker P."/>
            <person name="Scholz U."/>
            <person name="Neuveglise N."/>
        </authorList>
    </citation>
    <scope>NUCLEOTIDE SEQUENCE</scope>
    <source>
        <strain evidence="8">LS3</strain>
    </source>
</reference>
<feature type="region of interest" description="Disordered" evidence="7">
    <location>
        <begin position="1090"/>
        <end position="1118"/>
    </location>
</feature>
<name>A0A060T8I2_BLAAD</name>
<feature type="compositionally biased region" description="Basic and acidic residues" evidence="7">
    <location>
        <begin position="1041"/>
        <end position="1065"/>
    </location>
</feature>
<protein>
    <submittedName>
        <fullName evidence="8">ARAD1C37268p</fullName>
    </submittedName>
</protein>
<dbReference type="InterPro" id="IPR015915">
    <property type="entry name" value="Kelch-typ_b-propeller"/>
</dbReference>
<gene>
    <name evidence="8" type="ORF">GNLVRS02_ARAD1C37268g</name>
</gene>
<reference evidence="8" key="1">
    <citation type="submission" date="2014-02" db="EMBL/GenBank/DDBJ databases">
        <authorList>
            <person name="Genoscope - CEA"/>
        </authorList>
    </citation>
    <scope>NUCLEOTIDE SEQUENCE</scope>
    <source>
        <strain evidence="8">LS3</strain>
    </source>
</reference>
<feature type="compositionally biased region" description="Low complexity" evidence="7">
    <location>
        <begin position="1090"/>
        <end position="1100"/>
    </location>
</feature>
<feature type="compositionally biased region" description="Basic residues" evidence="7">
    <location>
        <begin position="1"/>
        <end position="12"/>
    </location>
</feature>
<feature type="compositionally biased region" description="Polar residues" evidence="7">
    <location>
        <begin position="662"/>
        <end position="697"/>
    </location>
</feature>
<feature type="region of interest" description="Disordered" evidence="7">
    <location>
        <begin position="1297"/>
        <end position="1325"/>
    </location>
</feature>
<dbReference type="InterPro" id="IPR006652">
    <property type="entry name" value="Kelch_1"/>
</dbReference>
<accession>A0A060T8I2</accession>
<feature type="compositionally biased region" description="Low complexity" evidence="7">
    <location>
        <begin position="33"/>
        <end position="58"/>
    </location>
</feature>
<evidence type="ECO:0000256" key="2">
    <source>
        <dbReference type="ARBA" id="ARBA00022441"/>
    </source>
</evidence>
<evidence type="ECO:0000256" key="3">
    <source>
        <dbReference type="ARBA" id="ARBA00022490"/>
    </source>
</evidence>
<evidence type="ECO:0000256" key="1">
    <source>
        <dbReference type="ARBA" id="ARBA00004496"/>
    </source>
</evidence>
<feature type="compositionally biased region" description="Polar residues" evidence="7">
    <location>
        <begin position="59"/>
        <end position="84"/>
    </location>
</feature>
<feature type="compositionally biased region" description="Low complexity" evidence="7">
    <location>
        <begin position="88"/>
        <end position="155"/>
    </location>
</feature>
<evidence type="ECO:0000256" key="4">
    <source>
        <dbReference type="ARBA" id="ARBA00022737"/>
    </source>
</evidence>
<feature type="region of interest" description="Disordered" evidence="7">
    <location>
        <begin position="971"/>
        <end position="991"/>
    </location>
</feature>
<dbReference type="PhylomeDB" id="A0A060T8I2"/>
<organism evidence="8">
    <name type="scientific">Blastobotrys adeninivorans</name>
    <name type="common">Yeast</name>
    <name type="synonym">Arxula adeninivorans</name>
    <dbReference type="NCBI Taxonomy" id="409370"/>
    <lineage>
        <taxon>Eukaryota</taxon>
        <taxon>Fungi</taxon>
        <taxon>Dikarya</taxon>
        <taxon>Ascomycota</taxon>
        <taxon>Saccharomycotina</taxon>
        <taxon>Dipodascomycetes</taxon>
        <taxon>Dipodascales</taxon>
        <taxon>Trichomonascaceae</taxon>
        <taxon>Blastobotrys</taxon>
    </lineage>
</organism>
<dbReference type="PANTHER" id="PTHR46093">
    <property type="entry name" value="ACYL-COA-BINDING DOMAIN-CONTAINING PROTEIN 5"/>
    <property type="match status" value="1"/>
</dbReference>
<dbReference type="PANTHER" id="PTHR46093:SF18">
    <property type="entry name" value="FIBRONECTIN TYPE-III DOMAIN-CONTAINING PROTEIN"/>
    <property type="match status" value="1"/>
</dbReference>
<dbReference type="FunFam" id="2.120.10.80:FF:000049">
    <property type="entry name" value="Cell polarity protein (Tea1)"/>
    <property type="match status" value="1"/>
</dbReference>
<keyword evidence="5 6" id="KW-0175">Coiled coil</keyword>
<keyword evidence="3" id="KW-0963">Cytoplasm</keyword>
<feature type="compositionally biased region" description="Polar residues" evidence="7">
    <location>
        <begin position="550"/>
        <end position="559"/>
    </location>
</feature>
<keyword evidence="2" id="KW-0880">Kelch repeat</keyword>
<feature type="region of interest" description="Disordered" evidence="7">
    <location>
        <begin position="496"/>
        <end position="571"/>
    </location>
</feature>
<evidence type="ECO:0000256" key="7">
    <source>
        <dbReference type="SAM" id="MobiDB-lite"/>
    </source>
</evidence>
<dbReference type="EMBL" id="HG937693">
    <property type="protein sequence ID" value="CDP35511.1"/>
    <property type="molecule type" value="Genomic_DNA"/>
</dbReference>